<feature type="domain" description="ATPase F1/V1/A1 complex alpha/beta subunit nucleotide-binding" evidence="15">
    <location>
        <begin position="149"/>
        <end position="364"/>
    </location>
</feature>
<evidence type="ECO:0000256" key="10">
    <source>
        <dbReference type="ARBA" id="ARBA00023065"/>
    </source>
</evidence>
<dbReference type="InterPro" id="IPR000793">
    <property type="entry name" value="ATP_synth_asu_C"/>
</dbReference>
<dbReference type="HAMAP" id="MF_01346">
    <property type="entry name" value="ATP_synth_alpha_bact"/>
    <property type="match status" value="1"/>
</dbReference>
<dbReference type="GO" id="GO:0043531">
    <property type="term" value="F:ADP binding"/>
    <property type="evidence" value="ECO:0007669"/>
    <property type="project" value="TreeGrafter"/>
</dbReference>
<feature type="binding site" evidence="14">
    <location>
        <begin position="169"/>
        <end position="176"/>
    </location>
    <ligand>
        <name>ATP</name>
        <dbReference type="ChEBI" id="CHEBI:30616"/>
    </ligand>
</feature>
<keyword evidence="13 14" id="KW-0066">ATP synthesis</keyword>
<proteinExistence type="inferred from homology"/>
<dbReference type="PANTHER" id="PTHR48082:SF2">
    <property type="entry name" value="ATP SYNTHASE SUBUNIT ALPHA, MITOCHONDRIAL"/>
    <property type="match status" value="1"/>
</dbReference>
<evidence type="ECO:0000256" key="5">
    <source>
        <dbReference type="ARBA" id="ARBA00022475"/>
    </source>
</evidence>
<dbReference type="GO" id="GO:0045259">
    <property type="term" value="C:proton-transporting ATP synthase complex"/>
    <property type="evidence" value="ECO:0007669"/>
    <property type="project" value="UniProtKB-KW"/>
</dbReference>
<name>A0A848M130_PAELE</name>
<dbReference type="EC" id="7.1.2.2" evidence="14"/>
<dbReference type="CDD" id="cd18113">
    <property type="entry name" value="ATP-synt_F1_alpha_C"/>
    <property type="match status" value="1"/>
</dbReference>
<protein>
    <recommendedName>
        <fullName evidence="14">ATP synthase subunit alpha</fullName>
        <ecNumber evidence="14">7.1.2.2</ecNumber>
    </recommendedName>
    <alternativeName>
        <fullName evidence="14">ATP synthase F1 sector subunit alpha</fullName>
    </alternativeName>
    <alternativeName>
        <fullName evidence="14">F-ATPase subunit alpha</fullName>
    </alternativeName>
</protein>
<keyword evidence="9 14" id="KW-1278">Translocase</keyword>
<evidence type="ECO:0000256" key="12">
    <source>
        <dbReference type="ARBA" id="ARBA00023196"/>
    </source>
</evidence>
<dbReference type="EMBL" id="JABBPN010000001">
    <property type="protein sequence ID" value="NMO94557.1"/>
    <property type="molecule type" value="Genomic_DNA"/>
</dbReference>
<keyword evidence="11 14" id="KW-0472">Membrane</keyword>
<dbReference type="Gene3D" id="2.40.30.20">
    <property type="match status" value="1"/>
</dbReference>
<evidence type="ECO:0000256" key="9">
    <source>
        <dbReference type="ARBA" id="ARBA00022967"/>
    </source>
</evidence>
<comment type="subcellular location">
    <subcellularLocation>
        <location evidence="14">Cell membrane</location>
        <topology evidence="14">Peripheral membrane protein</topology>
    </subcellularLocation>
    <subcellularLocation>
        <location evidence="2">Membrane</location>
        <topology evidence="2">Peripheral membrane protein</topology>
    </subcellularLocation>
</comment>
<dbReference type="Pfam" id="PF02874">
    <property type="entry name" value="ATP-synt_ab_N"/>
    <property type="match status" value="1"/>
</dbReference>
<dbReference type="RefSeq" id="WP_169503236.1">
    <property type="nucleotide sequence ID" value="NZ_JABBPN010000001.1"/>
</dbReference>
<feature type="domain" description="ATPase F1/V1/A1 complex alpha/beta subunit N-terminal" evidence="17">
    <location>
        <begin position="25"/>
        <end position="92"/>
    </location>
</feature>
<dbReference type="InterPro" id="IPR005294">
    <property type="entry name" value="ATP_synth_F1_asu"/>
</dbReference>
<accession>A0A848M130</accession>
<keyword evidence="8 14" id="KW-0067">ATP-binding</keyword>
<dbReference type="GO" id="GO:0005524">
    <property type="term" value="F:ATP binding"/>
    <property type="evidence" value="ECO:0007669"/>
    <property type="project" value="UniProtKB-UniRule"/>
</dbReference>
<dbReference type="NCBIfam" id="NF009884">
    <property type="entry name" value="PRK13343.1"/>
    <property type="match status" value="1"/>
</dbReference>
<dbReference type="InterPro" id="IPR027417">
    <property type="entry name" value="P-loop_NTPase"/>
</dbReference>
<reference evidence="18 19" key="1">
    <citation type="submission" date="2020-04" db="EMBL/GenBank/DDBJ databases">
        <title>Paenibacillus algicola sp. nov., a novel marine bacterium producing alginate lyase.</title>
        <authorList>
            <person name="Huang H."/>
        </authorList>
    </citation>
    <scope>NUCLEOTIDE SEQUENCE [LARGE SCALE GENOMIC DNA]</scope>
    <source>
        <strain evidence="18 19">L7-75</strain>
    </source>
</reference>
<evidence type="ECO:0000256" key="7">
    <source>
        <dbReference type="ARBA" id="ARBA00022781"/>
    </source>
</evidence>
<dbReference type="Pfam" id="PF00306">
    <property type="entry name" value="ATP-synt_ab_C"/>
    <property type="match status" value="1"/>
</dbReference>
<dbReference type="Proteomes" id="UP000565468">
    <property type="component" value="Unassembled WGS sequence"/>
</dbReference>
<dbReference type="Pfam" id="PF00006">
    <property type="entry name" value="ATP-synt_ab"/>
    <property type="match status" value="1"/>
</dbReference>
<keyword evidence="12 14" id="KW-0139">CF(1)</keyword>
<dbReference type="Gene3D" id="1.20.150.20">
    <property type="entry name" value="ATP synthase alpha/beta chain, C-terminal domain"/>
    <property type="match status" value="1"/>
</dbReference>
<sequence length="504" mass="54450">MSIRPEEISTLIKSQIEEYKSDIAVSEVGTVIQVSDGIARVYGLENAMSGELLEFQSGVFGLALNLEESNVGVVILGPFSDIKEGDQVKRTGRIMEVPVGEALLGRVVNPLGQPLDGKGPIAAAAFRPVESSAPGVIDRKSVHEPMQTGIKAIDAMVPIGRGQRELIIGDRQTGKTSIAIDTILNQKGNGVKCIYVAIGQKQSTVAQVVETLRRHGALEYTIIVTASASEPAPLQYIAPYAGCAMGEYFMYKGEHALIIYDDLSKQAAAYRELSLLLRRPPGREAYPGDVFYLHSRLLERAAKLSDELGGGSLTALPFIETQASDVSAYIPTNVISITDGQIFLESELFYSGQRPAINVGISVSRVGGSAQIKAMKKVAGGLKLDLAQYRELQAFSQFGSDLDKSTLARLNRGARLMEILKQGVNQPLSVEQQVVSLYTAVKGHLDDIQVADVRRFEKEFLAFVGSNKAEIIQSITDTKDLTADNENALKSAIEQFKKGFAASV</sequence>
<dbReference type="PIRSF" id="PIRSF039088">
    <property type="entry name" value="F_ATPase_subunit_alpha"/>
    <property type="match status" value="1"/>
</dbReference>
<evidence type="ECO:0000256" key="8">
    <source>
        <dbReference type="ARBA" id="ARBA00022840"/>
    </source>
</evidence>
<evidence type="ECO:0000256" key="2">
    <source>
        <dbReference type="ARBA" id="ARBA00004170"/>
    </source>
</evidence>
<dbReference type="PANTHER" id="PTHR48082">
    <property type="entry name" value="ATP SYNTHASE SUBUNIT ALPHA, MITOCHONDRIAL"/>
    <property type="match status" value="1"/>
</dbReference>
<keyword evidence="10 14" id="KW-0406">Ion transport</keyword>
<dbReference type="AlphaFoldDB" id="A0A848M130"/>
<evidence type="ECO:0000259" key="15">
    <source>
        <dbReference type="Pfam" id="PF00006"/>
    </source>
</evidence>
<evidence type="ECO:0000256" key="14">
    <source>
        <dbReference type="HAMAP-Rule" id="MF_01346"/>
    </source>
</evidence>
<dbReference type="SUPFAM" id="SSF50615">
    <property type="entry name" value="N-terminal domain of alpha and beta subunits of F1 ATP synthase"/>
    <property type="match status" value="1"/>
</dbReference>
<dbReference type="FunFam" id="3.40.50.300:FF:000002">
    <property type="entry name" value="ATP synthase subunit alpha"/>
    <property type="match status" value="1"/>
</dbReference>
<gene>
    <name evidence="14" type="primary">atpA</name>
    <name evidence="18" type="ORF">HII30_01980</name>
</gene>
<dbReference type="InterPro" id="IPR000194">
    <property type="entry name" value="ATPase_F1/V1/A1_a/bsu_nucl-bd"/>
</dbReference>
<comment type="catalytic activity">
    <reaction evidence="14">
        <text>ATP + H2O + 4 H(+)(in) = ADP + phosphate + 5 H(+)(out)</text>
        <dbReference type="Rhea" id="RHEA:57720"/>
        <dbReference type="ChEBI" id="CHEBI:15377"/>
        <dbReference type="ChEBI" id="CHEBI:15378"/>
        <dbReference type="ChEBI" id="CHEBI:30616"/>
        <dbReference type="ChEBI" id="CHEBI:43474"/>
        <dbReference type="ChEBI" id="CHEBI:456216"/>
        <dbReference type="EC" id="7.1.2.2"/>
    </reaction>
</comment>
<keyword evidence="7 14" id="KW-0375">Hydrogen ion transport</keyword>
<evidence type="ECO:0000256" key="11">
    <source>
        <dbReference type="ARBA" id="ARBA00023136"/>
    </source>
</evidence>
<evidence type="ECO:0000256" key="6">
    <source>
        <dbReference type="ARBA" id="ARBA00022741"/>
    </source>
</evidence>
<evidence type="ECO:0000256" key="4">
    <source>
        <dbReference type="ARBA" id="ARBA00022448"/>
    </source>
</evidence>
<keyword evidence="5 14" id="KW-1003">Cell membrane</keyword>
<comment type="similarity">
    <text evidence="3 14">Belongs to the ATPase alpha/beta chains family.</text>
</comment>
<dbReference type="FunFam" id="2.40.30.20:FF:000001">
    <property type="entry name" value="ATP synthase subunit alpha"/>
    <property type="match status" value="1"/>
</dbReference>
<evidence type="ECO:0000256" key="3">
    <source>
        <dbReference type="ARBA" id="ARBA00008936"/>
    </source>
</evidence>
<organism evidence="18 19">
    <name type="scientific">Paenibacillus lemnae</name>
    <dbReference type="NCBI Taxonomy" id="1330551"/>
    <lineage>
        <taxon>Bacteria</taxon>
        <taxon>Bacillati</taxon>
        <taxon>Bacillota</taxon>
        <taxon>Bacilli</taxon>
        <taxon>Bacillales</taxon>
        <taxon>Paenibacillaceae</taxon>
        <taxon>Paenibacillus</taxon>
    </lineage>
</organism>
<dbReference type="CDD" id="cd18116">
    <property type="entry name" value="ATP-synt_F1_alpha_N"/>
    <property type="match status" value="1"/>
</dbReference>
<evidence type="ECO:0000256" key="13">
    <source>
        <dbReference type="ARBA" id="ARBA00023310"/>
    </source>
</evidence>
<dbReference type="SUPFAM" id="SSF47917">
    <property type="entry name" value="C-terminal domain of alpha and beta subunits of F1 ATP synthase"/>
    <property type="match status" value="1"/>
</dbReference>
<keyword evidence="4 14" id="KW-0813">Transport</keyword>
<dbReference type="InterPro" id="IPR036121">
    <property type="entry name" value="ATPase_F1/V1/A1_a/bsu_N_sf"/>
</dbReference>
<dbReference type="InterPro" id="IPR020003">
    <property type="entry name" value="ATPase_a/bsu_AS"/>
</dbReference>
<dbReference type="NCBIfam" id="TIGR00962">
    <property type="entry name" value="atpA"/>
    <property type="match status" value="1"/>
</dbReference>
<feature type="site" description="Required for activity" evidence="14">
    <location>
        <position position="362"/>
    </location>
</feature>
<dbReference type="GO" id="GO:0005886">
    <property type="term" value="C:plasma membrane"/>
    <property type="evidence" value="ECO:0007669"/>
    <property type="project" value="UniProtKB-SubCell"/>
</dbReference>
<keyword evidence="6 14" id="KW-0547">Nucleotide-binding</keyword>
<evidence type="ECO:0000313" key="18">
    <source>
        <dbReference type="EMBL" id="NMO94557.1"/>
    </source>
</evidence>
<evidence type="ECO:0000313" key="19">
    <source>
        <dbReference type="Proteomes" id="UP000565468"/>
    </source>
</evidence>
<dbReference type="SUPFAM" id="SSF52540">
    <property type="entry name" value="P-loop containing nucleoside triphosphate hydrolases"/>
    <property type="match status" value="1"/>
</dbReference>
<keyword evidence="19" id="KW-1185">Reference proteome</keyword>
<feature type="domain" description="ATP synthase alpha subunit C-terminal" evidence="16">
    <location>
        <begin position="371"/>
        <end position="496"/>
    </location>
</feature>
<evidence type="ECO:0000259" key="16">
    <source>
        <dbReference type="Pfam" id="PF00306"/>
    </source>
</evidence>
<dbReference type="InterPro" id="IPR023366">
    <property type="entry name" value="ATP_synth_asu-like_sf"/>
</dbReference>
<dbReference type="FunFam" id="1.20.150.20:FF:000001">
    <property type="entry name" value="ATP synthase subunit alpha"/>
    <property type="match status" value="1"/>
</dbReference>
<dbReference type="GO" id="GO:0046933">
    <property type="term" value="F:proton-transporting ATP synthase activity, rotational mechanism"/>
    <property type="evidence" value="ECO:0007669"/>
    <property type="project" value="UniProtKB-UniRule"/>
</dbReference>
<comment type="caution">
    <text evidence="18">The sequence shown here is derived from an EMBL/GenBank/DDBJ whole genome shotgun (WGS) entry which is preliminary data.</text>
</comment>
<dbReference type="Gene3D" id="3.40.50.300">
    <property type="entry name" value="P-loop containing nucleotide triphosphate hydrolases"/>
    <property type="match status" value="1"/>
</dbReference>
<dbReference type="InterPro" id="IPR004100">
    <property type="entry name" value="ATPase_F1/V1/A1_a/bsu_N"/>
</dbReference>
<dbReference type="CDD" id="cd01132">
    <property type="entry name" value="F1-ATPase_alpha_CD"/>
    <property type="match status" value="1"/>
</dbReference>
<dbReference type="InterPro" id="IPR038376">
    <property type="entry name" value="ATP_synth_asu_C_sf"/>
</dbReference>
<evidence type="ECO:0000256" key="1">
    <source>
        <dbReference type="ARBA" id="ARBA00003784"/>
    </source>
</evidence>
<comment type="function">
    <text evidence="1 14">Produces ATP from ADP in the presence of a proton gradient across the membrane. The alpha chain is a regulatory subunit.</text>
</comment>
<dbReference type="InterPro" id="IPR033732">
    <property type="entry name" value="ATP_synth_F1_a_nt-bd_dom"/>
</dbReference>
<dbReference type="PROSITE" id="PS00152">
    <property type="entry name" value="ATPASE_ALPHA_BETA"/>
    <property type="match status" value="1"/>
</dbReference>
<evidence type="ECO:0000259" key="17">
    <source>
        <dbReference type="Pfam" id="PF02874"/>
    </source>
</evidence>